<proteinExistence type="inferred from homology"/>
<accession>W4QDK3</accession>
<dbReference type="PANTHER" id="PTHR21599:SF0">
    <property type="entry name" value="GLYCERATE KINASE"/>
    <property type="match status" value="1"/>
</dbReference>
<dbReference type="InterPro" id="IPR018193">
    <property type="entry name" value="Glyc_kinase_flavodox-like_fold"/>
</dbReference>
<dbReference type="NCBIfam" id="TIGR00045">
    <property type="entry name" value="glycerate kinase"/>
    <property type="match status" value="1"/>
</dbReference>
<evidence type="ECO:0000256" key="3">
    <source>
        <dbReference type="ARBA" id="ARBA00022777"/>
    </source>
</evidence>
<evidence type="ECO:0000256" key="1">
    <source>
        <dbReference type="ARBA" id="ARBA00006284"/>
    </source>
</evidence>
<dbReference type="STRING" id="1236971.JCM9152_776"/>
<evidence type="ECO:0000313" key="5">
    <source>
        <dbReference type="EMBL" id="GAE29419.1"/>
    </source>
</evidence>
<dbReference type="Gene3D" id="3.40.50.10350">
    <property type="entry name" value="Glycerate kinase, domain 1"/>
    <property type="match status" value="1"/>
</dbReference>
<dbReference type="EMBL" id="BAUU01000004">
    <property type="protein sequence ID" value="GAE29419.1"/>
    <property type="molecule type" value="Genomic_DNA"/>
</dbReference>
<keyword evidence="6" id="KW-1185">Reference proteome</keyword>
<comment type="similarity">
    <text evidence="1 4">Belongs to the glycerate kinase type-1 family.</text>
</comment>
<evidence type="ECO:0000256" key="4">
    <source>
        <dbReference type="PIRNR" id="PIRNR006078"/>
    </source>
</evidence>
<protein>
    <submittedName>
        <fullName evidence="5">Glycerate kinase</fullName>
    </submittedName>
</protein>
<dbReference type="PIRSF" id="PIRSF006078">
    <property type="entry name" value="GlxK"/>
    <property type="match status" value="1"/>
</dbReference>
<dbReference type="OrthoDB" id="9774290at2"/>
<dbReference type="SUPFAM" id="SSF110738">
    <property type="entry name" value="Glycerate kinase I"/>
    <property type="match status" value="1"/>
</dbReference>
<sequence>MNILIAPDSFKGSLDANQVCQTIKEAIHSIDSSINIKMVPLADGGEGTTENMVRATDGKRIKIKVHDPLNREIEAFYGVLGDGETVVIDVAQASGLLRLDEKERNPLITTSYGTGELIKAALDHGYRRFIIGLGGSATNDAGAGILQALGARLLQNNGEELPLGGGALSALSYIDLSHFDKRINESSFLVASDVTNVLCGKNGASVVFGPQKGATDEMVPLLDQNLAHFASVVKTLNGSSLFSIKGGGAAGGIGATLVHFFQAKMRSGIDLMMEEVHFRSLLQNVDLVVTGEGKLDSQTLSGKVIKGVGEETKRLAIPTIAFCGQLDLSPKTLEKIGITAAFSIVQTTCSIDEALENSEKWLRMTVMNVFSVLLPKS</sequence>
<keyword evidence="2 4" id="KW-0808">Transferase</keyword>
<evidence type="ECO:0000313" key="6">
    <source>
        <dbReference type="Proteomes" id="UP000018895"/>
    </source>
</evidence>
<keyword evidence="3 4" id="KW-0418">Kinase</keyword>
<name>W4QDK3_9BACI</name>
<dbReference type="InterPro" id="IPR018197">
    <property type="entry name" value="Glycerate_kinase_RE-like"/>
</dbReference>
<dbReference type="GO" id="GO:0031388">
    <property type="term" value="P:organic acid phosphorylation"/>
    <property type="evidence" value="ECO:0007669"/>
    <property type="project" value="UniProtKB-UniRule"/>
</dbReference>
<dbReference type="PANTHER" id="PTHR21599">
    <property type="entry name" value="GLYCERATE KINASE"/>
    <property type="match status" value="1"/>
</dbReference>
<reference evidence="5" key="1">
    <citation type="journal article" date="2014" name="Genome Announc.">
        <title>Draft Genome Sequences of Three Alkaliphilic Bacillus Strains, Bacillus wakoensis JCM 9140T, Bacillus akibai JCM 9157T, and Bacillus hemicellulosilyticus JCM 9152T.</title>
        <authorList>
            <person name="Yuki M."/>
            <person name="Oshima K."/>
            <person name="Suda W."/>
            <person name="Oshida Y."/>
            <person name="Kitamura K."/>
            <person name="Iida T."/>
            <person name="Hattori M."/>
            <person name="Ohkuma M."/>
        </authorList>
    </citation>
    <scope>NUCLEOTIDE SEQUENCE [LARGE SCALE GENOMIC DNA]</scope>
    <source>
        <strain evidence="5">JCM 9152</strain>
    </source>
</reference>
<dbReference type="RefSeq" id="WP_035340980.1">
    <property type="nucleotide sequence ID" value="NZ_BAUU01000004.1"/>
</dbReference>
<evidence type="ECO:0000256" key="2">
    <source>
        <dbReference type="ARBA" id="ARBA00022679"/>
    </source>
</evidence>
<dbReference type="Pfam" id="PF02595">
    <property type="entry name" value="Gly_kinase"/>
    <property type="match status" value="1"/>
</dbReference>
<gene>
    <name evidence="5" type="ORF">JCM9152_776</name>
</gene>
<dbReference type="GO" id="GO:0008887">
    <property type="term" value="F:glycerate kinase activity"/>
    <property type="evidence" value="ECO:0007669"/>
    <property type="project" value="UniProtKB-UniRule"/>
</dbReference>
<dbReference type="Proteomes" id="UP000018895">
    <property type="component" value="Unassembled WGS sequence"/>
</dbReference>
<organism evidence="5 6">
    <name type="scientific">Halalkalibacter hemicellulosilyticusJCM 9152</name>
    <dbReference type="NCBI Taxonomy" id="1236971"/>
    <lineage>
        <taxon>Bacteria</taxon>
        <taxon>Bacillati</taxon>
        <taxon>Bacillota</taxon>
        <taxon>Bacilli</taxon>
        <taxon>Bacillales</taxon>
        <taxon>Bacillaceae</taxon>
        <taxon>Halalkalibacter</taxon>
    </lineage>
</organism>
<dbReference type="Gene3D" id="3.90.1510.10">
    <property type="entry name" value="Glycerate kinase, domain 2"/>
    <property type="match status" value="1"/>
</dbReference>
<dbReference type="AlphaFoldDB" id="W4QDK3"/>
<comment type="caution">
    <text evidence="5">The sequence shown here is derived from an EMBL/GenBank/DDBJ whole genome shotgun (WGS) entry which is preliminary data.</text>
</comment>
<dbReference type="InterPro" id="IPR004381">
    <property type="entry name" value="Glycerate_kinase"/>
</dbReference>
<dbReference type="InterPro" id="IPR036129">
    <property type="entry name" value="Glycerate_kinase_sf"/>
</dbReference>